<evidence type="ECO:0000256" key="7">
    <source>
        <dbReference type="ARBA" id="ARBA00023136"/>
    </source>
</evidence>
<keyword evidence="6 8" id="KW-1133">Transmembrane helix</keyword>
<keyword evidence="11" id="KW-0378">Hydrolase</keyword>
<feature type="domain" description="ABC transmembrane type-1" evidence="10">
    <location>
        <begin position="913"/>
        <end position="1199"/>
    </location>
</feature>
<feature type="transmembrane region" description="Helical" evidence="8">
    <location>
        <begin position="23"/>
        <end position="45"/>
    </location>
</feature>
<dbReference type="PROSITE" id="PS50893">
    <property type="entry name" value="ABC_TRANSPORTER_2"/>
    <property type="match status" value="2"/>
</dbReference>
<evidence type="ECO:0000256" key="8">
    <source>
        <dbReference type="SAM" id="Phobius"/>
    </source>
</evidence>
<feature type="transmembrane region" description="Helical" evidence="8">
    <location>
        <begin position="334"/>
        <end position="354"/>
    </location>
</feature>
<dbReference type="Gene3D" id="3.40.50.300">
    <property type="entry name" value="P-loop containing nucleotide triphosphate hydrolases"/>
    <property type="match status" value="2"/>
</dbReference>
<evidence type="ECO:0000313" key="11">
    <source>
        <dbReference type="EMBL" id="KAJ7700789.1"/>
    </source>
</evidence>
<dbReference type="InterPro" id="IPR017871">
    <property type="entry name" value="ABC_transporter-like_CS"/>
</dbReference>
<keyword evidence="2" id="KW-0813">Transport</keyword>
<dbReference type="PANTHER" id="PTHR24223">
    <property type="entry name" value="ATP-BINDING CASSETTE SUB-FAMILY C"/>
    <property type="match status" value="1"/>
</dbReference>
<feature type="domain" description="ABC transmembrane type-1" evidence="10">
    <location>
        <begin position="295"/>
        <end position="552"/>
    </location>
</feature>
<reference evidence="11" key="1">
    <citation type="submission" date="2023-03" db="EMBL/GenBank/DDBJ databases">
        <title>Massive genome expansion in bonnet fungi (Mycena s.s.) driven by repeated elements and novel gene families across ecological guilds.</title>
        <authorList>
            <consortium name="Lawrence Berkeley National Laboratory"/>
            <person name="Harder C.B."/>
            <person name="Miyauchi S."/>
            <person name="Viragh M."/>
            <person name="Kuo A."/>
            <person name="Thoen E."/>
            <person name="Andreopoulos B."/>
            <person name="Lu D."/>
            <person name="Skrede I."/>
            <person name="Drula E."/>
            <person name="Henrissat B."/>
            <person name="Morin E."/>
            <person name="Kohler A."/>
            <person name="Barry K."/>
            <person name="LaButti K."/>
            <person name="Morin E."/>
            <person name="Salamov A."/>
            <person name="Lipzen A."/>
            <person name="Mereny Z."/>
            <person name="Hegedus B."/>
            <person name="Baldrian P."/>
            <person name="Stursova M."/>
            <person name="Weitz H."/>
            <person name="Taylor A."/>
            <person name="Grigoriev I.V."/>
            <person name="Nagy L.G."/>
            <person name="Martin F."/>
            <person name="Kauserud H."/>
        </authorList>
    </citation>
    <scope>NUCLEOTIDE SEQUENCE</scope>
    <source>
        <strain evidence="11">CBHHK067</strain>
    </source>
</reference>
<name>A0AAD7DYB3_MYCRO</name>
<evidence type="ECO:0000259" key="10">
    <source>
        <dbReference type="PROSITE" id="PS50929"/>
    </source>
</evidence>
<feature type="transmembrane region" description="Helical" evidence="8">
    <location>
        <begin position="952"/>
        <end position="973"/>
    </location>
</feature>
<dbReference type="InterPro" id="IPR003593">
    <property type="entry name" value="AAA+_ATPase"/>
</dbReference>
<comment type="subcellular location">
    <subcellularLocation>
        <location evidence="1">Membrane</location>
        <topology evidence="1">Multi-pass membrane protein</topology>
    </subcellularLocation>
</comment>
<feature type="domain" description="ABC transporter" evidence="9">
    <location>
        <begin position="1228"/>
        <end position="1467"/>
    </location>
</feature>
<keyword evidence="5" id="KW-0067">ATP-binding</keyword>
<feature type="domain" description="ABC transporter" evidence="9">
    <location>
        <begin position="621"/>
        <end position="856"/>
    </location>
</feature>
<proteinExistence type="predicted"/>
<dbReference type="CDD" id="cd18604">
    <property type="entry name" value="ABC_6TM_VMR1_D2_like"/>
    <property type="match status" value="1"/>
</dbReference>
<keyword evidence="4" id="KW-0547">Nucleotide-binding</keyword>
<evidence type="ECO:0000256" key="3">
    <source>
        <dbReference type="ARBA" id="ARBA00022692"/>
    </source>
</evidence>
<dbReference type="PROSITE" id="PS50929">
    <property type="entry name" value="ABC_TM1F"/>
    <property type="match status" value="2"/>
</dbReference>
<feature type="transmembrane region" description="Helical" evidence="8">
    <location>
        <begin position="294"/>
        <end position="314"/>
    </location>
</feature>
<gene>
    <name evidence="11" type="ORF">B0H17DRAFT_1195631</name>
</gene>
<dbReference type="InterPro" id="IPR027417">
    <property type="entry name" value="P-loop_NTPase"/>
</dbReference>
<dbReference type="InterPro" id="IPR011527">
    <property type="entry name" value="ABC1_TM_dom"/>
</dbReference>
<dbReference type="GO" id="GO:0140359">
    <property type="term" value="F:ABC-type transporter activity"/>
    <property type="evidence" value="ECO:0007669"/>
    <property type="project" value="InterPro"/>
</dbReference>
<feature type="transmembrane region" description="Helical" evidence="8">
    <location>
        <begin position="114"/>
        <end position="135"/>
    </location>
</feature>
<dbReference type="SUPFAM" id="SSF52540">
    <property type="entry name" value="P-loop containing nucleoside triphosphate hydrolases"/>
    <property type="match status" value="2"/>
</dbReference>
<keyword evidence="7 8" id="KW-0472">Membrane</keyword>
<dbReference type="InterPro" id="IPR003439">
    <property type="entry name" value="ABC_transporter-like_ATP-bd"/>
</dbReference>
<dbReference type="GO" id="GO:0005524">
    <property type="term" value="F:ATP binding"/>
    <property type="evidence" value="ECO:0007669"/>
    <property type="project" value="UniProtKB-KW"/>
</dbReference>
<evidence type="ECO:0000313" key="12">
    <source>
        <dbReference type="Proteomes" id="UP001221757"/>
    </source>
</evidence>
<dbReference type="FunFam" id="3.40.50.300:FF:000838">
    <property type="entry name" value="ABC multidrug transporter (Eurofung)"/>
    <property type="match status" value="1"/>
</dbReference>
<dbReference type="Proteomes" id="UP001221757">
    <property type="component" value="Unassembled WGS sequence"/>
</dbReference>
<dbReference type="SMART" id="SM00382">
    <property type="entry name" value="AAA"/>
    <property type="match status" value="2"/>
</dbReference>
<sequence length="1487" mass="163088">MDPPQVPLNNFANTSSGYELDSLSIPVFCAALSALIFVVHAALVLKPKRATFDAAVTQDERVTVGPRVTETSTTRLIFKILRLCGCLVLLALAVTSAVIGDQNQQEAAAATFKLSAKMLLCLVYFYASILASISISGCSWSTVSERHVNTLLLAILFTYVYRDVYPLATFARPQLDIDEGGLMWAKIVILTIIGVVLPLAVPRSYTPLDAQDSEPAAGEQTASIISLVTYSFLDPLIFLASQLSHLSYDLLPPLPDYNDVKNLKAAAFTHLTAPSEGKLRHVFFSLLWIFRAEYATVLLLSTVQVAASFSSPIAINRLLNDLETKASDADARPWLWIVLLFVGPTVGSVATQWGRFISNRVNVQAEAILTELIFEHALRVRVKAETSDLDFSEGTGPPAAKARNLVGKLNNLATTDLRNIVTAGEELPKLLAYLLQGCLGVCFLYKVLDWAAFVGLGVTVAMFPLPSLVAQQLRSVQQGLMQRTDARVQTVSETMSLLRMIKLFAWEKKTEERISEARSDELNWLWKNNSLQLFVSALNFIIPIFTMMATYATYSMTVFDMFREQLHQFFFTMTNLITGRVAVDRLDEFLRESELLDAYSAPSQPTDIGASSLPISANYIIGFNNATFSWSSSDATQRHFLLRIDGSLFFKPNCINLIVGPTGAGKTSLLMALLGEMHFIPSSRDSWFNLGQQKVAYAAQQSWVLPDTIKANIVFGASFDSDRYNKVLYQCGLEPDLEMFVAGDLQEIGEGGLTLSGGQKARITLARAVYSSAAILLLDDVLAALDVHTAQWIVEKCFRGDLLIGRTMLLVTHNIALTQPIAEFVVSMGSDGRILSQGTVSDALAKNHDLALVVHGVKTQTLHEEIADGSLEKRQTKGKLVLAEEVALGHLSWDTLKFYMSAQGGGHPIFYFITLGICMLITDSLVSLQTWYLGHFASQYDDNDVSEVDVPYHLAIYGAILFGTVAVYSFNYLRYIIGMIRASTIIHAELVHSILGTTLRQTRFPIFDRLPYILQDVRDVDVTIGMSLWSVLDLFCLAGIKLGIILIMSPLFVLPAAVLLLAGGWVGNLYRKAQLSVKREMSNARAPVLGHFGAAIDGLISIRAYGAQEAFIDVSLKHINYYTRTARTFQLLGRWVGIRLDTLGTVFTGLLAVYMVYFQDHGSSDVGFSLNMSSGFGLLIMYGVGTINQLEIQSNSIERIKQYLEIEQEPKETVNGRPPAHWPSSGNLRAENLSARYSADGPSVLRDISFDIKGGERIGIVGRTGSGKSSLTLALLRAILTDGLVYYDGIATSSLNLEAVRRNITIIPQIPELLNDSLRMNLDPLGENDDATMNDALRAAGLFSLQEASNGEGTQITLDTLVASGGANLSVGQRQILALARALIRGSKVLVLDEATSAIDYETDKVIQESLRTELGKDVTLLTVAHRLQSIMDADRIMVLDAGNIVEFASPQQLLANPAGKLRALVDESQDKDILLAMASKPAFNRR</sequence>
<dbReference type="CDD" id="cd18596">
    <property type="entry name" value="ABC_6TM_VMR1_D1_like"/>
    <property type="match status" value="1"/>
</dbReference>
<comment type="caution">
    <text evidence="11">The sequence shown here is derived from an EMBL/GenBank/DDBJ whole genome shotgun (WGS) entry which is preliminary data.</text>
</comment>
<dbReference type="EMBL" id="JARKIE010000019">
    <property type="protein sequence ID" value="KAJ7700789.1"/>
    <property type="molecule type" value="Genomic_DNA"/>
</dbReference>
<feature type="transmembrane region" description="Helical" evidence="8">
    <location>
        <begin position="1136"/>
        <end position="1158"/>
    </location>
</feature>
<evidence type="ECO:0000256" key="5">
    <source>
        <dbReference type="ARBA" id="ARBA00022840"/>
    </source>
</evidence>
<feature type="transmembrane region" description="Helical" evidence="8">
    <location>
        <begin position="909"/>
        <end position="932"/>
    </location>
</feature>
<organism evidence="11 12">
    <name type="scientific">Mycena rosella</name>
    <name type="common">Pink bonnet</name>
    <name type="synonym">Agaricus rosellus</name>
    <dbReference type="NCBI Taxonomy" id="1033263"/>
    <lineage>
        <taxon>Eukaryota</taxon>
        <taxon>Fungi</taxon>
        <taxon>Dikarya</taxon>
        <taxon>Basidiomycota</taxon>
        <taxon>Agaricomycotina</taxon>
        <taxon>Agaricomycetes</taxon>
        <taxon>Agaricomycetidae</taxon>
        <taxon>Agaricales</taxon>
        <taxon>Marasmiineae</taxon>
        <taxon>Mycenaceae</taxon>
        <taxon>Mycena</taxon>
    </lineage>
</organism>
<evidence type="ECO:0000259" key="9">
    <source>
        <dbReference type="PROSITE" id="PS50893"/>
    </source>
</evidence>
<dbReference type="SUPFAM" id="SSF90123">
    <property type="entry name" value="ABC transporter transmembrane region"/>
    <property type="match status" value="2"/>
</dbReference>
<feature type="transmembrane region" description="Helical" evidence="8">
    <location>
        <begin position="182"/>
        <end position="201"/>
    </location>
</feature>
<evidence type="ECO:0000256" key="4">
    <source>
        <dbReference type="ARBA" id="ARBA00022741"/>
    </source>
</evidence>
<dbReference type="PROSITE" id="PS00211">
    <property type="entry name" value="ABC_TRANSPORTER_1"/>
    <property type="match status" value="1"/>
</dbReference>
<dbReference type="PANTHER" id="PTHR24223:SF356">
    <property type="entry name" value="ATP-BINDING CASSETTE TRANSPORTER ABC4"/>
    <property type="match status" value="1"/>
</dbReference>
<dbReference type="GO" id="GO:0016020">
    <property type="term" value="C:membrane"/>
    <property type="evidence" value="ECO:0007669"/>
    <property type="project" value="UniProtKB-SubCell"/>
</dbReference>
<dbReference type="CDD" id="cd03244">
    <property type="entry name" value="ABCC_MRP_domain2"/>
    <property type="match status" value="1"/>
</dbReference>
<feature type="transmembrane region" description="Helical" evidence="8">
    <location>
        <begin position="147"/>
        <end position="162"/>
    </location>
</feature>
<dbReference type="Pfam" id="PF00005">
    <property type="entry name" value="ABC_tran"/>
    <property type="match status" value="2"/>
</dbReference>
<accession>A0AAD7DYB3</accession>
<feature type="transmembrane region" description="Helical" evidence="8">
    <location>
        <begin position="533"/>
        <end position="554"/>
    </location>
</feature>
<dbReference type="InterPro" id="IPR050173">
    <property type="entry name" value="ABC_transporter_C-like"/>
</dbReference>
<keyword evidence="12" id="KW-1185">Reference proteome</keyword>
<feature type="transmembrane region" description="Helical" evidence="8">
    <location>
        <begin position="1052"/>
        <end position="1070"/>
    </location>
</feature>
<dbReference type="Gene3D" id="1.20.1560.10">
    <property type="entry name" value="ABC transporter type 1, transmembrane domain"/>
    <property type="match status" value="2"/>
</dbReference>
<evidence type="ECO:0000256" key="6">
    <source>
        <dbReference type="ARBA" id="ARBA00022989"/>
    </source>
</evidence>
<dbReference type="GO" id="GO:0016887">
    <property type="term" value="F:ATP hydrolysis activity"/>
    <property type="evidence" value="ECO:0007669"/>
    <property type="project" value="InterPro"/>
</dbReference>
<feature type="transmembrane region" description="Helical" evidence="8">
    <location>
        <begin position="80"/>
        <end position="99"/>
    </location>
</feature>
<protein>
    <submittedName>
        <fullName evidence="11">P-loop containing nucleoside triphosphate hydrolase protein</fullName>
    </submittedName>
</protein>
<feature type="transmembrane region" description="Helical" evidence="8">
    <location>
        <begin position="1028"/>
        <end position="1046"/>
    </location>
</feature>
<evidence type="ECO:0000256" key="1">
    <source>
        <dbReference type="ARBA" id="ARBA00004141"/>
    </source>
</evidence>
<keyword evidence="3 8" id="KW-0812">Transmembrane</keyword>
<feature type="transmembrane region" description="Helical" evidence="8">
    <location>
        <begin position="1170"/>
        <end position="1190"/>
    </location>
</feature>
<dbReference type="Pfam" id="PF00664">
    <property type="entry name" value="ABC_membrane"/>
    <property type="match status" value="2"/>
</dbReference>
<dbReference type="InterPro" id="IPR036640">
    <property type="entry name" value="ABC1_TM_sf"/>
</dbReference>
<evidence type="ECO:0000256" key="2">
    <source>
        <dbReference type="ARBA" id="ARBA00022448"/>
    </source>
</evidence>